<accession>A0A6A6WUS3</accession>
<name>A0A6A6WUS3_9PLEO</name>
<dbReference type="EMBL" id="MU002293">
    <property type="protein sequence ID" value="KAF2787655.1"/>
    <property type="molecule type" value="Genomic_DNA"/>
</dbReference>
<sequence length="80" mass="8935">MDVQDIASDVANDDEKLIKLASEQIGSGESSFEVDSWTNYYADIVGKHTTARLVVFKAPALSDKLRCIRVRDKDDMNKTV</sequence>
<proteinExistence type="predicted"/>
<evidence type="ECO:0000313" key="1">
    <source>
        <dbReference type="EMBL" id="KAF2787655.1"/>
    </source>
</evidence>
<keyword evidence="2" id="KW-1185">Reference proteome</keyword>
<evidence type="ECO:0000313" key="2">
    <source>
        <dbReference type="Proteomes" id="UP000799757"/>
    </source>
</evidence>
<gene>
    <name evidence="1" type="ORF">K505DRAFT_329514</name>
</gene>
<dbReference type="AlphaFoldDB" id="A0A6A6WUS3"/>
<dbReference type="Proteomes" id="UP000799757">
    <property type="component" value="Unassembled WGS sequence"/>
</dbReference>
<reference evidence="1" key="1">
    <citation type="journal article" date="2020" name="Stud. Mycol.">
        <title>101 Dothideomycetes genomes: a test case for predicting lifestyles and emergence of pathogens.</title>
        <authorList>
            <person name="Haridas S."/>
            <person name="Albert R."/>
            <person name="Binder M."/>
            <person name="Bloem J."/>
            <person name="Labutti K."/>
            <person name="Salamov A."/>
            <person name="Andreopoulos B."/>
            <person name="Baker S."/>
            <person name="Barry K."/>
            <person name="Bills G."/>
            <person name="Bluhm B."/>
            <person name="Cannon C."/>
            <person name="Castanera R."/>
            <person name="Culley D."/>
            <person name="Daum C."/>
            <person name="Ezra D."/>
            <person name="Gonzalez J."/>
            <person name="Henrissat B."/>
            <person name="Kuo A."/>
            <person name="Liang C."/>
            <person name="Lipzen A."/>
            <person name="Lutzoni F."/>
            <person name="Magnuson J."/>
            <person name="Mondo S."/>
            <person name="Nolan M."/>
            <person name="Ohm R."/>
            <person name="Pangilinan J."/>
            <person name="Park H.-J."/>
            <person name="Ramirez L."/>
            <person name="Alfaro M."/>
            <person name="Sun H."/>
            <person name="Tritt A."/>
            <person name="Yoshinaga Y."/>
            <person name="Zwiers L.-H."/>
            <person name="Turgeon B."/>
            <person name="Goodwin S."/>
            <person name="Spatafora J."/>
            <person name="Crous P."/>
            <person name="Grigoriev I."/>
        </authorList>
    </citation>
    <scope>NUCLEOTIDE SEQUENCE</scope>
    <source>
        <strain evidence="1">CBS 109.77</strain>
    </source>
</reference>
<organism evidence="1 2">
    <name type="scientific">Melanomma pulvis-pyrius CBS 109.77</name>
    <dbReference type="NCBI Taxonomy" id="1314802"/>
    <lineage>
        <taxon>Eukaryota</taxon>
        <taxon>Fungi</taxon>
        <taxon>Dikarya</taxon>
        <taxon>Ascomycota</taxon>
        <taxon>Pezizomycotina</taxon>
        <taxon>Dothideomycetes</taxon>
        <taxon>Pleosporomycetidae</taxon>
        <taxon>Pleosporales</taxon>
        <taxon>Melanommataceae</taxon>
        <taxon>Melanomma</taxon>
    </lineage>
</organism>
<protein>
    <submittedName>
        <fullName evidence="1">Uncharacterized protein</fullName>
    </submittedName>
</protein>